<dbReference type="InterPro" id="IPR012341">
    <property type="entry name" value="6hp_glycosidase-like_sf"/>
</dbReference>
<dbReference type="EC" id="3.2.1.40" evidence="2"/>
<feature type="domain" description="Alpha-L-rhamnosidase six-hairpin glycosidase" evidence="7">
    <location>
        <begin position="444"/>
        <end position="815"/>
    </location>
</feature>
<dbReference type="AlphaFoldDB" id="A0AAF0YAH4"/>
<dbReference type="SUPFAM" id="SSF48208">
    <property type="entry name" value="Six-hairpin glycosidases"/>
    <property type="match status" value="1"/>
</dbReference>
<evidence type="ECO:0000259" key="5">
    <source>
        <dbReference type="Pfam" id="PF05592"/>
    </source>
</evidence>
<dbReference type="InterPro" id="IPR008928">
    <property type="entry name" value="6-hairpin_glycosidase_sf"/>
</dbReference>
<dbReference type="PANTHER" id="PTHR33307">
    <property type="entry name" value="ALPHA-RHAMNOSIDASE (EUROFUNG)"/>
    <property type="match status" value="1"/>
</dbReference>
<dbReference type="PANTHER" id="PTHR33307:SF6">
    <property type="entry name" value="ALPHA-RHAMNOSIDASE (EUROFUNG)-RELATED"/>
    <property type="match status" value="1"/>
</dbReference>
<dbReference type="Pfam" id="PF17389">
    <property type="entry name" value="Bac_rhamnosid6H"/>
    <property type="match status" value="1"/>
</dbReference>
<feature type="transmembrane region" description="Helical" evidence="4">
    <location>
        <begin position="755"/>
        <end position="779"/>
    </location>
</feature>
<dbReference type="GeneID" id="87809764"/>
<dbReference type="InterPro" id="IPR035396">
    <property type="entry name" value="Bac_rhamnosid6H"/>
</dbReference>
<dbReference type="Pfam" id="PF25788">
    <property type="entry name" value="Ig_Rha78A_N"/>
    <property type="match status" value="1"/>
</dbReference>
<dbReference type="Pfam" id="PF05592">
    <property type="entry name" value="Bac_rhamnosid"/>
    <property type="match status" value="1"/>
</dbReference>
<evidence type="ECO:0000259" key="7">
    <source>
        <dbReference type="Pfam" id="PF17389"/>
    </source>
</evidence>
<dbReference type="InterPro" id="IPR016007">
    <property type="entry name" value="Alpha_rhamnosid"/>
</dbReference>
<dbReference type="Gene3D" id="2.60.120.260">
    <property type="entry name" value="Galactose-binding domain-like"/>
    <property type="match status" value="2"/>
</dbReference>
<dbReference type="GO" id="GO:0030596">
    <property type="term" value="F:alpha-L-rhamnosidase activity"/>
    <property type="evidence" value="ECO:0007669"/>
    <property type="project" value="UniProtKB-EC"/>
</dbReference>
<dbReference type="GO" id="GO:0005975">
    <property type="term" value="P:carbohydrate metabolic process"/>
    <property type="evidence" value="ECO:0007669"/>
    <property type="project" value="InterPro"/>
</dbReference>
<evidence type="ECO:0000256" key="1">
    <source>
        <dbReference type="ARBA" id="ARBA00001445"/>
    </source>
</evidence>
<dbReference type="Pfam" id="PF08531">
    <property type="entry name" value="Bac_rhamnosid_N"/>
    <property type="match status" value="1"/>
</dbReference>
<comment type="catalytic activity">
    <reaction evidence="1">
        <text>Hydrolysis of terminal non-reducing alpha-L-rhamnose residues in alpha-L-rhamnosides.</text>
        <dbReference type="EC" id="3.2.1.40"/>
    </reaction>
</comment>
<organism evidence="9 10">
    <name type="scientific">Vanrija pseudolonga</name>
    <dbReference type="NCBI Taxonomy" id="143232"/>
    <lineage>
        <taxon>Eukaryota</taxon>
        <taxon>Fungi</taxon>
        <taxon>Dikarya</taxon>
        <taxon>Basidiomycota</taxon>
        <taxon>Agaricomycotina</taxon>
        <taxon>Tremellomycetes</taxon>
        <taxon>Trichosporonales</taxon>
        <taxon>Trichosporonaceae</taxon>
        <taxon>Vanrija</taxon>
    </lineage>
</organism>
<evidence type="ECO:0000256" key="2">
    <source>
        <dbReference type="ARBA" id="ARBA00012652"/>
    </source>
</evidence>
<reference evidence="9" key="1">
    <citation type="submission" date="2023-10" db="EMBL/GenBank/DDBJ databases">
        <authorList>
            <person name="Noh H."/>
        </authorList>
    </citation>
    <scope>NUCLEOTIDE SEQUENCE</scope>
    <source>
        <strain evidence="9">DUCC4014</strain>
    </source>
</reference>
<gene>
    <name evidence="9" type="ORF">LOC62_04G006542</name>
</gene>
<feature type="domain" description="Bacterial alpha-L-rhamnosidase N-terminal" evidence="6">
    <location>
        <begin position="166"/>
        <end position="328"/>
    </location>
</feature>
<evidence type="ECO:0000313" key="10">
    <source>
        <dbReference type="Proteomes" id="UP000827549"/>
    </source>
</evidence>
<keyword evidence="4" id="KW-1133">Transmembrane helix</keyword>
<dbReference type="InterPro" id="IPR035398">
    <property type="entry name" value="Bac_rhamnosid_C"/>
</dbReference>
<dbReference type="InterPro" id="IPR013783">
    <property type="entry name" value="Ig-like_fold"/>
</dbReference>
<evidence type="ECO:0000256" key="4">
    <source>
        <dbReference type="SAM" id="Phobius"/>
    </source>
</evidence>
<dbReference type="Gene3D" id="1.50.10.10">
    <property type="match status" value="1"/>
</dbReference>
<feature type="domain" description="Alpha-L-rhamnosidase C-terminal" evidence="8">
    <location>
        <begin position="817"/>
        <end position="892"/>
    </location>
</feature>
<evidence type="ECO:0000313" key="9">
    <source>
        <dbReference type="EMBL" id="WOO83060.1"/>
    </source>
</evidence>
<proteinExistence type="predicted"/>
<dbReference type="Proteomes" id="UP000827549">
    <property type="component" value="Chromosome 4"/>
</dbReference>
<accession>A0AAF0YAH4</accession>
<dbReference type="Gene3D" id="2.60.40.10">
    <property type="entry name" value="Immunoglobulins"/>
    <property type="match status" value="1"/>
</dbReference>
<sequence>MTIPQVELTDLTFEHYRSALGVGYASPRLSWRFASTANDWLQTSYEVRITRRGEDSKTYAVDSGDSVLVPWPSEPLASREAATVAVRSRGSDGQWTAWVESTVEAGLLHRADWTAQVILNKDTEYTGAKRTRPGDEGRNFTGDLEVEESGLRPFRTRTVVHLEEAPTRARLYITALGLHTTYVNGERLPDLLEPGWTAYEANLNYRVYDVTALLHEGDNILGSWVGEGWYAGQIGLRGLLRNVWGSAAGLIAQLEVDGEVVAATDSSWRWCYGAVTQGEIYNGETYDARIEDEAWKFDVEMFGQWKPVTVRPLPDAELNAAEIPPVRAYATLPVKEVITTPSGKTVLDFGQNFAGFVRVLSSPLDAKVIKLRHAEVLEGGELGVRPLRNCKQTDTLVLPQGGNITGWSPLFTYHGFRYVEVSGWDEITAEDIEGVAISSDYEVTGAFQCSHDLLNRLHENVIWSTRSNTISLPTDCPQRDERLGWTGDIQVFAPTFSFLFGAAGFLRNWLRDVRADQRDGLVPITVPNVHAIKLSRMPHAVWGDVAALLPNDLYEWCGDKDVVRESLDSAIAWLDAIPRDKRTQLWDRKTFQFGDWLDPAAPPAHPWKGRTDTHLVADAYLIHTTRVVAKLARVAGKTDTAERYDEQAASLLETFHTEYLTSASRIVSDTQTAIALLLHFDLVDDKVPGQREVLSQRLKELVVADAWQVSTGFAGGSGRWALLTAGTPIILHALGANGHLDQAYRMLLNKTSPSWLAPVLLGATTIVSLPVVVAAYTQWERWDSMLQDGTINPGQMTSFNHYALGSVASFLHSVVGGLSPLEPGWRKTLIRPQPGGNLTHATASFFSPYGQVFCSWSIEGDKLSVTAQVPPNMTALVQLPGLEQTVGSGVHSFEVPWVAGDWPPKFDAPAVLQAPEDNWVRN</sequence>
<dbReference type="EMBL" id="CP086717">
    <property type="protein sequence ID" value="WOO83060.1"/>
    <property type="molecule type" value="Genomic_DNA"/>
</dbReference>
<keyword evidence="4" id="KW-0812">Transmembrane</keyword>
<name>A0AAF0YAH4_9TREE</name>
<evidence type="ECO:0000259" key="8">
    <source>
        <dbReference type="Pfam" id="PF17390"/>
    </source>
</evidence>
<dbReference type="Gene3D" id="2.60.420.10">
    <property type="entry name" value="Maltose phosphorylase, domain 3"/>
    <property type="match status" value="1"/>
</dbReference>
<dbReference type="InterPro" id="IPR013737">
    <property type="entry name" value="Bac_rhamnosid_N"/>
</dbReference>
<dbReference type="InterPro" id="IPR008902">
    <property type="entry name" value="Rhamnosid_concanavalin"/>
</dbReference>
<evidence type="ECO:0000259" key="6">
    <source>
        <dbReference type="Pfam" id="PF08531"/>
    </source>
</evidence>
<dbReference type="Pfam" id="PF17390">
    <property type="entry name" value="Bac_rhamnosid_C"/>
    <property type="match status" value="1"/>
</dbReference>
<dbReference type="RefSeq" id="XP_062629092.1">
    <property type="nucleotide sequence ID" value="XM_062773108.1"/>
</dbReference>
<keyword evidence="4" id="KW-0472">Membrane</keyword>
<evidence type="ECO:0000256" key="3">
    <source>
        <dbReference type="ARBA" id="ARBA00022801"/>
    </source>
</evidence>
<keyword evidence="3" id="KW-0378">Hydrolase</keyword>
<keyword evidence="10" id="KW-1185">Reference proteome</keyword>
<feature type="domain" description="Alpha-L-rhamnosidase concanavalin-like" evidence="5">
    <location>
        <begin position="339"/>
        <end position="437"/>
    </location>
</feature>
<protein>
    <recommendedName>
        <fullName evidence="2">alpha-L-rhamnosidase</fullName>
        <ecNumber evidence="2">3.2.1.40</ecNumber>
    </recommendedName>
</protein>